<dbReference type="EMBL" id="JAFJZO010000035">
    <property type="protein sequence ID" value="KAG5492677.1"/>
    <property type="molecule type" value="Genomic_DNA"/>
</dbReference>
<evidence type="ECO:0000313" key="2">
    <source>
        <dbReference type="Proteomes" id="UP000674318"/>
    </source>
</evidence>
<name>A0A836HUD2_9TRYP</name>
<dbReference type="GeneID" id="94287381"/>
<dbReference type="AlphaFoldDB" id="A0A836HUD2"/>
<proteinExistence type="predicted"/>
<dbReference type="Proteomes" id="UP000674318">
    <property type="component" value="Chromosome 35"/>
</dbReference>
<organism evidence="1 2">
    <name type="scientific">Porcisia hertigi</name>
    <dbReference type="NCBI Taxonomy" id="2761500"/>
    <lineage>
        <taxon>Eukaryota</taxon>
        <taxon>Discoba</taxon>
        <taxon>Euglenozoa</taxon>
        <taxon>Kinetoplastea</taxon>
        <taxon>Metakinetoplastina</taxon>
        <taxon>Trypanosomatida</taxon>
        <taxon>Trypanosomatidae</taxon>
        <taxon>Leishmaniinae</taxon>
        <taxon>Porcisia</taxon>
    </lineage>
</organism>
<dbReference type="RefSeq" id="XP_067753461.1">
    <property type="nucleotide sequence ID" value="XM_067897304.1"/>
</dbReference>
<comment type="caution">
    <text evidence="1">The sequence shown here is derived from an EMBL/GenBank/DDBJ whole genome shotgun (WGS) entry which is preliminary data.</text>
</comment>
<sequence>MMSTSSALPLCRVVVQMGLRGSLQTDSGQYVVVENGVLRHAKKVEDDGRHETCTFLARGAGEKQNRLPLSIGAKVIVRQQLQHPRELVTVGVDTTAARGVHKASRIMRYV</sequence>
<keyword evidence="2" id="KW-1185">Reference proteome</keyword>
<gene>
    <name evidence="1" type="ORF">JKF63_01256</name>
</gene>
<protein>
    <submittedName>
        <fullName evidence="1">Uncharacterized protein</fullName>
    </submittedName>
</protein>
<dbReference type="KEGG" id="phet:94287381"/>
<evidence type="ECO:0000313" key="1">
    <source>
        <dbReference type="EMBL" id="KAG5492677.1"/>
    </source>
</evidence>
<accession>A0A836HUD2</accession>
<reference evidence="1 2" key="1">
    <citation type="submission" date="2021-02" db="EMBL/GenBank/DDBJ databases">
        <title>Porcisia hertigi Genome sequencing and assembly.</title>
        <authorList>
            <person name="Almutairi H."/>
            <person name="Gatherer D."/>
        </authorList>
    </citation>
    <scope>NUCLEOTIDE SEQUENCE [LARGE SCALE GENOMIC DNA]</scope>
    <source>
        <strain evidence="1 2">C119</strain>
    </source>
</reference>